<dbReference type="PANTHER" id="PTHR12526:SF630">
    <property type="entry name" value="GLYCOSYLTRANSFERASE"/>
    <property type="match status" value="1"/>
</dbReference>
<dbReference type="RefSeq" id="WP_127738321.1">
    <property type="nucleotide sequence ID" value="NZ_RZTZ01000003.1"/>
</dbReference>
<proteinExistence type="predicted"/>
<dbReference type="GO" id="GO:0016757">
    <property type="term" value="F:glycosyltransferase activity"/>
    <property type="evidence" value="ECO:0007669"/>
    <property type="project" value="InterPro"/>
</dbReference>
<evidence type="ECO:0000313" key="3">
    <source>
        <dbReference type="EMBL" id="RVT63845.1"/>
    </source>
</evidence>
<dbReference type="CDD" id="cd03808">
    <property type="entry name" value="GT4_CapM-like"/>
    <property type="match status" value="1"/>
</dbReference>
<keyword evidence="4" id="KW-1185">Reference proteome</keyword>
<organism evidence="3 4">
    <name type="scientific">Niallia taxi</name>
    <dbReference type="NCBI Taxonomy" id="2499688"/>
    <lineage>
        <taxon>Bacteria</taxon>
        <taxon>Bacillati</taxon>
        <taxon>Bacillota</taxon>
        <taxon>Bacilli</taxon>
        <taxon>Bacillales</taxon>
        <taxon>Bacillaceae</taxon>
        <taxon>Niallia</taxon>
    </lineage>
</organism>
<gene>
    <name evidence="3" type="ORF">EM808_11365</name>
</gene>
<keyword evidence="3" id="KW-0808">Transferase</keyword>
<feature type="domain" description="Glycosyl transferase family 1" evidence="1">
    <location>
        <begin position="194"/>
        <end position="349"/>
    </location>
</feature>
<evidence type="ECO:0000259" key="2">
    <source>
        <dbReference type="Pfam" id="PF13439"/>
    </source>
</evidence>
<sequence>MKKKTIVFICEALGGGVRKHLLDLLENLDQSKFNITVIHGTKRMDTVFTNRIINMDNIKFYPIESMEREINPIKDLVSFIRVFNLLKLIKPDIVHCHSTKAGVLGRFTAKMLKVKCIVYTPHGYIVQNPNINKVKDLIFTNIERVLARGFTSRIIHVSKGEEEFSISKNICKRKKSKVIYNGISIIQEDEKYTAEKIFKIVSIARLDYQKNPMESIKIIEELINEFPNIRYTYIGDGEYYNEVVNYVNNNKLSDVIKLPGFSDSPSMFLRDADLFLSSSLYEGLPYSLIEAMAFKLPIVCSKVTGHTELVVDDFNGNLYELHNLDVAIRKIRDIINNPEKQKKMSTNSYCHYTNNFTINKMIKEHEELYLEV</sequence>
<dbReference type="Gene3D" id="3.40.50.2000">
    <property type="entry name" value="Glycogen Phosphorylase B"/>
    <property type="match status" value="2"/>
</dbReference>
<accession>A0A3S3SL46</accession>
<dbReference type="AlphaFoldDB" id="A0A3S3SL46"/>
<dbReference type="Pfam" id="PF00534">
    <property type="entry name" value="Glycos_transf_1"/>
    <property type="match status" value="1"/>
</dbReference>
<comment type="caution">
    <text evidence="3">The sequence shown here is derived from an EMBL/GenBank/DDBJ whole genome shotgun (WGS) entry which is preliminary data.</text>
</comment>
<evidence type="ECO:0000259" key="1">
    <source>
        <dbReference type="Pfam" id="PF00534"/>
    </source>
</evidence>
<reference evidence="3 4" key="1">
    <citation type="submission" date="2019-01" db="EMBL/GenBank/DDBJ databases">
        <title>Bacillus sp. M5HDSG1-1, whole genome shotgun sequence.</title>
        <authorList>
            <person name="Tuo L."/>
        </authorList>
    </citation>
    <scope>NUCLEOTIDE SEQUENCE [LARGE SCALE GENOMIC DNA]</scope>
    <source>
        <strain evidence="3 4">M5HDSG1-1</strain>
    </source>
</reference>
<dbReference type="PANTHER" id="PTHR12526">
    <property type="entry name" value="GLYCOSYLTRANSFERASE"/>
    <property type="match status" value="1"/>
</dbReference>
<evidence type="ECO:0000313" key="4">
    <source>
        <dbReference type="Proteomes" id="UP000288024"/>
    </source>
</evidence>
<dbReference type="Proteomes" id="UP000288024">
    <property type="component" value="Unassembled WGS sequence"/>
</dbReference>
<dbReference type="InterPro" id="IPR001296">
    <property type="entry name" value="Glyco_trans_1"/>
</dbReference>
<dbReference type="InterPro" id="IPR028098">
    <property type="entry name" value="Glyco_trans_4-like_N"/>
</dbReference>
<protein>
    <submittedName>
        <fullName evidence="3">Glycosyltransferase family 1 protein</fullName>
    </submittedName>
</protein>
<dbReference type="EMBL" id="RZTZ01000003">
    <property type="protein sequence ID" value="RVT63845.1"/>
    <property type="molecule type" value="Genomic_DNA"/>
</dbReference>
<dbReference type="SUPFAM" id="SSF53756">
    <property type="entry name" value="UDP-Glycosyltransferase/glycogen phosphorylase"/>
    <property type="match status" value="1"/>
</dbReference>
<feature type="domain" description="Glycosyltransferase subfamily 4-like N-terminal" evidence="2">
    <location>
        <begin position="15"/>
        <end position="184"/>
    </location>
</feature>
<dbReference type="Pfam" id="PF13439">
    <property type="entry name" value="Glyco_transf_4"/>
    <property type="match status" value="1"/>
</dbReference>
<name>A0A3S3SL46_9BACI</name>